<protein>
    <submittedName>
        <fullName evidence="1">Uncharacterized protein</fullName>
    </submittedName>
</protein>
<evidence type="ECO:0000313" key="1">
    <source>
        <dbReference type="EMBL" id="KEQ83011.1"/>
    </source>
</evidence>
<dbReference type="HOGENOM" id="CLU_1610426_0_0_1"/>
<dbReference type="AlphaFoldDB" id="A0A074Y820"/>
<dbReference type="GeneID" id="40751544"/>
<organism evidence="1 2">
    <name type="scientific">Aureobasidium pullulans EXF-150</name>
    <dbReference type="NCBI Taxonomy" id="1043002"/>
    <lineage>
        <taxon>Eukaryota</taxon>
        <taxon>Fungi</taxon>
        <taxon>Dikarya</taxon>
        <taxon>Ascomycota</taxon>
        <taxon>Pezizomycotina</taxon>
        <taxon>Dothideomycetes</taxon>
        <taxon>Dothideomycetidae</taxon>
        <taxon>Dothideales</taxon>
        <taxon>Saccotheciaceae</taxon>
        <taxon>Aureobasidium</taxon>
    </lineage>
</organism>
<dbReference type="EMBL" id="KL584985">
    <property type="protein sequence ID" value="KEQ83011.1"/>
    <property type="molecule type" value="Genomic_DNA"/>
</dbReference>
<accession>A0A074Y820</accession>
<sequence length="165" mass="18124">MNLYTAEETSHSIKGLAKPCLSFCLIGMFVKGRALQVTLLGSVFDGKKPHTLSHPIAEVAVKKSSALRLTKQLDCMPFCPSSCSGATGSNGRMRNHIRRSKYVTDQVKYTKGSSVCKRCLFPPFFSAFDCDGKGSNQQNPCYSALYIGVQEEKRGYKCASHHISC</sequence>
<proteinExistence type="predicted"/>
<keyword evidence="2" id="KW-1185">Reference proteome</keyword>
<gene>
    <name evidence="1" type="ORF">M438DRAFT_39589</name>
</gene>
<evidence type="ECO:0000313" key="2">
    <source>
        <dbReference type="Proteomes" id="UP000030706"/>
    </source>
</evidence>
<dbReference type="RefSeq" id="XP_029759198.1">
    <property type="nucleotide sequence ID" value="XM_029909238.1"/>
</dbReference>
<name>A0A074Y820_AURPU</name>
<dbReference type="Proteomes" id="UP000030706">
    <property type="component" value="Unassembled WGS sequence"/>
</dbReference>
<reference evidence="1 2" key="1">
    <citation type="journal article" date="2014" name="BMC Genomics">
        <title>Genome sequencing of four Aureobasidium pullulans varieties: biotechnological potential, stress tolerance, and description of new species.</title>
        <authorList>
            <person name="Gostin Ar C."/>
            <person name="Ohm R.A."/>
            <person name="Kogej T."/>
            <person name="Sonjak S."/>
            <person name="Turk M."/>
            <person name="Zajc J."/>
            <person name="Zalar P."/>
            <person name="Grube M."/>
            <person name="Sun H."/>
            <person name="Han J."/>
            <person name="Sharma A."/>
            <person name="Chiniquy J."/>
            <person name="Ngan C.Y."/>
            <person name="Lipzen A."/>
            <person name="Barry K."/>
            <person name="Grigoriev I.V."/>
            <person name="Gunde-Cimerman N."/>
        </authorList>
    </citation>
    <scope>NUCLEOTIDE SEQUENCE [LARGE SCALE GENOMIC DNA]</scope>
    <source>
        <strain evidence="1 2">EXF-150</strain>
    </source>
</reference>